<gene>
    <name evidence="1" type="ORF">I4641_09665</name>
</gene>
<dbReference type="SUPFAM" id="SSF52540">
    <property type="entry name" value="P-loop containing nucleoside triphosphate hydrolases"/>
    <property type="match status" value="1"/>
</dbReference>
<accession>A0A964BPK3</accession>
<evidence type="ECO:0000313" key="2">
    <source>
        <dbReference type="Proteomes" id="UP000729733"/>
    </source>
</evidence>
<evidence type="ECO:0000313" key="1">
    <source>
        <dbReference type="EMBL" id="MCC0177243.1"/>
    </source>
</evidence>
<organism evidence="1 2">
    <name type="scientific">Waterburya agarophytonicola KI4</name>
    <dbReference type="NCBI Taxonomy" id="2874699"/>
    <lineage>
        <taxon>Bacteria</taxon>
        <taxon>Bacillati</taxon>
        <taxon>Cyanobacteriota</taxon>
        <taxon>Cyanophyceae</taxon>
        <taxon>Pleurocapsales</taxon>
        <taxon>Hyellaceae</taxon>
        <taxon>Waterburya</taxon>
        <taxon>Waterburya agarophytonicola</taxon>
    </lineage>
</organism>
<name>A0A964BPK3_9CYAN</name>
<proteinExistence type="predicted"/>
<dbReference type="Proteomes" id="UP000729733">
    <property type="component" value="Unassembled WGS sequence"/>
</dbReference>
<protein>
    <submittedName>
        <fullName evidence="1">Uncharacterized protein</fullName>
    </submittedName>
</protein>
<dbReference type="InterPro" id="IPR027417">
    <property type="entry name" value="P-loop_NTPase"/>
</dbReference>
<comment type="caution">
    <text evidence="1">The sequence shown here is derived from an EMBL/GenBank/DDBJ whole genome shotgun (WGS) entry which is preliminary data.</text>
</comment>
<dbReference type="EMBL" id="JADWDC010000019">
    <property type="protein sequence ID" value="MCC0177243.1"/>
    <property type="molecule type" value="Genomic_DNA"/>
</dbReference>
<reference evidence="1" key="1">
    <citation type="journal article" date="2021" name="Antonie Van Leeuwenhoek">
        <title>Draft genome and description of Waterburya agarophytonicola gen. nov. sp. nov. (Pleurocapsales, Cyanobacteria): a seaweed symbiont.</title>
        <authorList>
            <person name="Bonthond G."/>
            <person name="Shalygin S."/>
            <person name="Bayer T."/>
            <person name="Weinberger F."/>
        </authorList>
    </citation>
    <scope>NUCLEOTIDE SEQUENCE</scope>
    <source>
        <strain evidence="1">KI4</strain>
    </source>
</reference>
<dbReference type="AlphaFoldDB" id="A0A964BPK3"/>
<sequence>MTIYLHCGGHKTASSFMKMFLRKNKALFEAQRIAIHLDEFRDREVTPEDIIKLAEQDYQNDYQQIIISEDANIIGLMPGIFQPGDRGFFNTNSILKFSNLIARVNQKYSTKFLLCVRRQDSYLESCYKFRKTHGAKYSWEYFLDKVQKTNISWYDVVNAVAGYIGKENCMITPYELLKKSQQEFITTFFRSIISIDSERVIIPPPNNQGASELIIETIDYFDRNFSEIPAKHRKEILSIIKKYQVKSASKTSLLSEKSKDEILKKYADSNQKLFSNYIFYLPTNYYGVANSQNNSVSGDRQLATSY</sequence>
<dbReference type="RefSeq" id="WP_229640297.1">
    <property type="nucleotide sequence ID" value="NZ_JADWDC010000019.1"/>
</dbReference>
<keyword evidence="2" id="KW-1185">Reference proteome</keyword>
<dbReference type="Gene3D" id="3.40.50.300">
    <property type="entry name" value="P-loop containing nucleotide triphosphate hydrolases"/>
    <property type="match status" value="1"/>
</dbReference>